<dbReference type="GO" id="GO:0009089">
    <property type="term" value="P:lysine biosynthetic process via diaminopimelate"/>
    <property type="evidence" value="ECO:0007669"/>
    <property type="project" value="UniProtKB-UniRule"/>
</dbReference>
<dbReference type="PIRSF" id="PIRSF000161">
    <property type="entry name" value="DHPR"/>
    <property type="match status" value="1"/>
</dbReference>
<comment type="similarity">
    <text evidence="1">Belongs to the DapB family.</text>
</comment>
<dbReference type="STRING" id="1702214.AL399_00050"/>
<keyword evidence="4" id="KW-0220">Diaminopimelate biosynthesis</keyword>
<comment type="catalytic activity">
    <reaction evidence="11">
        <text>(S)-2,3,4,5-tetrahydrodipicolinate + NAD(+) + H2O = (2S,4S)-4-hydroxy-2,3,4,5-tetrahydrodipicolinate + NADH + H(+)</text>
        <dbReference type="Rhea" id="RHEA:35323"/>
        <dbReference type="ChEBI" id="CHEBI:15377"/>
        <dbReference type="ChEBI" id="CHEBI:15378"/>
        <dbReference type="ChEBI" id="CHEBI:16845"/>
        <dbReference type="ChEBI" id="CHEBI:57540"/>
        <dbReference type="ChEBI" id="CHEBI:57945"/>
        <dbReference type="ChEBI" id="CHEBI:67139"/>
        <dbReference type="EC" id="1.17.1.8"/>
    </reaction>
</comment>
<evidence type="ECO:0000256" key="1">
    <source>
        <dbReference type="ARBA" id="ARBA00006642"/>
    </source>
</evidence>
<keyword evidence="17" id="KW-1185">Reference proteome</keyword>
<evidence type="ECO:0000259" key="13">
    <source>
        <dbReference type="Pfam" id="PF01113"/>
    </source>
</evidence>
<dbReference type="PANTHER" id="PTHR20836">
    <property type="entry name" value="DIHYDRODIPICOLINATE REDUCTASE"/>
    <property type="match status" value="1"/>
</dbReference>
<evidence type="ECO:0000259" key="14">
    <source>
        <dbReference type="Pfam" id="PF05173"/>
    </source>
</evidence>
<keyword evidence="3" id="KW-0521">NADP</keyword>
<evidence type="ECO:0000313" key="17">
    <source>
        <dbReference type="Proteomes" id="UP000054172"/>
    </source>
</evidence>
<dbReference type="EMBL" id="LIIK01000001">
    <property type="protein sequence ID" value="KQM09699.1"/>
    <property type="molecule type" value="Genomic_DNA"/>
</dbReference>
<feature type="domain" description="Dihydrodipicolinate reductase C-terminal" evidence="14">
    <location>
        <begin position="107"/>
        <end position="238"/>
    </location>
</feature>
<dbReference type="InterPro" id="IPR036291">
    <property type="entry name" value="NAD(P)-bd_dom_sf"/>
</dbReference>
<reference evidence="15 17" key="1">
    <citation type="submission" date="2015-08" db="EMBL/GenBank/DDBJ databases">
        <title>Candidatus Bacteriodes Periocalifornicus.</title>
        <authorList>
            <person name="McLean J.S."/>
            <person name="Kelley S."/>
        </authorList>
    </citation>
    <scope>NUCLEOTIDE SEQUENCE [LARGE SCALE GENOMIC DNA]</scope>
    <source>
        <strain evidence="15">12B</strain>
    </source>
</reference>
<evidence type="ECO:0000256" key="8">
    <source>
        <dbReference type="ARBA" id="ARBA00037922"/>
    </source>
</evidence>
<dbReference type="Pfam" id="PF01113">
    <property type="entry name" value="DapB_N"/>
    <property type="match status" value="1"/>
</dbReference>
<dbReference type="InterPro" id="IPR022663">
    <property type="entry name" value="DapB_C"/>
</dbReference>
<keyword evidence="7" id="KW-0457">Lysine biosynthesis</keyword>
<gene>
    <name evidence="15" type="ORF">AL399_00050</name>
    <name evidence="16" type="ORF">AL399_00320</name>
</gene>
<dbReference type="InterPro" id="IPR023940">
    <property type="entry name" value="DHDPR_bac"/>
</dbReference>
<evidence type="ECO:0000256" key="10">
    <source>
        <dbReference type="ARBA" id="ARBA00049080"/>
    </source>
</evidence>
<dbReference type="EMBL" id="LIIK01000001">
    <property type="protein sequence ID" value="KQM09661.1"/>
    <property type="molecule type" value="Genomic_DNA"/>
</dbReference>
<dbReference type="PANTHER" id="PTHR20836:SF0">
    <property type="entry name" value="4-HYDROXY-TETRAHYDRODIPICOLINATE REDUCTASE 1, CHLOROPLASTIC-RELATED"/>
    <property type="match status" value="1"/>
</dbReference>
<organism evidence="15 17">
    <name type="scientific">Candidatus [Bacteroides] periocalifornicus</name>
    <dbReference type="NCBI Taxonomy" id="1702214"/>
    <lineage>
        <taxon>Bacteria</taxon>
        <taxon>Pseudomonadati</taxon>
        <taxon>Bacteroidota</taxon>
    </lineage>
</organism>
<evidence type="ECO:0000256" key="12">
    <source>
        <dbReference type="NCBIfam" id="TIGR00036"/>
    </source>
</evidence>
<comment type="catalytic activity">
    <reaction evidence="10">
        <text>(S)-2,3,4,5-tetrahydrodipicolinate + NADP(+) + H2O = (2S,4S)-4-hydroxy-2,3,4,5-tetrahydrodipicolinate + NADPH + H(+)</text>
        <dbReference type="Rhea" id="RHEA:35331"/>
        <dbReference type="ChEBI" id="CHEBI:15377"/>
        <dbReference type="ChEBI" id="CHEBI:15378"/>
        <dbReference type="ChEBI" id="CHEBI:16845"/>
        <dbReference type="ChEBI" id="CHEBI:57783"/>
        <dbReference type="ChEBI" id="CHEBI:58349"/>
        <dbReference type="ChEBI" id="CHEBI:67139"/>
        <dbReference type="EC" id="1.17.1.8"/>
    </reaction>
</comment>
<evidence type="ECO:0000256" key="2">
    <source>
        <dbReference type="ARBA" id="ARBA00022605"/>
    </source>
</evidence>
<evidence type="ECO:0000256" key="4">
    <source>
        <dbReference type="ARBA" id="ARBA00022915"/>
    </source>
</evidence>
<dbReference type="GO" id="GO:0008839">
    <property type="term" value="F:4-hydroxy-tetrahydrodipicolinate reductase"/>
    <property type="evidence" value="ECO:0007669"/>
    <property type="project" value="UniProtKB-UniRule"/>
</dbReference>
<protein>
    <recommendedName>
        <fullName evidence="9 12">4-hydroxy-tetrahydrodipicolinate reductase</fullName>
        <ecNumber evidence="9 12">1.17.1.8</ecNumber>
    </recommendedName>
</protein>
<dbReference type="Proteomes" id="UP000054172">
    <property type="component" value="Unassembled WGS sequence"/>
</dbReference>
<keyword evidence="6" id="KW-0520">NAD</keyword>
<dbReference type="GO" id="GO:0019877">
    <property type="term" value="P:diaminopimelate biosynthetic process"/>
    <property type="evidence" value="ECO:0007669"/>
    <property type="project" value="UniProtKB-KW"/>
</dbReference>
<evidence type="ECO:0000313" key="16">
    <source>
        <dbReference type="EMBL" id="KQM09699.1"/>
    </source>
</evidence>
<sequence>MKIALIGYGKMGHMLEAIALQRGHSIAVTLDADQPVEHHLDTLSTAEVALEFTAPAAALVNVLACANIGLPVVCGTTGWYGELEKAKAAVEANPKAALFYAANFSIGVYMVRKVCELLAHYRSAFPSYEVSIDETHHSAKKDAPSGTAIVLAEQFLAPTAKHGYSSWGLMPAVHKGQLLIAAHREGDVVGIHQVRLQGEFDSLTLTHEAYSREAFALGAVRAAEFLLGKHGVFGMEALFEQPNV</sequence>
<dbReference type="InterPro" id="IPR000846">
    <property type="entry name" value="DapB_N"/>
</dbReference>
<proteinExistence type="inferred from homology"/>
<comment type="caution">
    <text evidence="15">The sequence shown here is derived from an EMBL/GenBank/DDBJ whole genome shotgun (WGS) entry which is preliminary data.</text>
</comment>
<keyword evidence="2" id="KW-0028">Amino-acid biosynthesis</keyword>
<evidence type="ECO:0000256" key="9">
    <source>
        <dbReference type="ARBA" id="ARBA00038983"/>
    </source>
</evidence>
<keyword evidence="5" id="KW-0560">Oxidoreductase</keyword>
<dbReference type="SUPFAM" id="SSF51735">
    <property type="entry name" value="NAD(P)-binding Rossmann-fold domains"/>
    <property type="match status" value="1"/>
</dbReference>
<dbReference type="PATRIC" id="fig|1702214.3.peg.191"/>
<dbReference type="SUPFAM" id="SSF55347">
    <property type="entry name" value="Glyceraldehyde-3-phosphate dehydrogenase-like, C-terminal domain"/>
    <property type="match status" value="1"/>
</dbReference>
<feature type="domain" description="Dihydrodipicolinate reductase N-terminal" evidence="13">
    <location>
        <begin position="1"/>
        <end position="104"/>
    </location>
</feature>
<evidence type="ECO:0000256" key="11">
    <source>
        <dbReference type="ARBA" id="ARBA00049396"/>
    </source>
</evidence>
<comment type="pathway">
    <text evidence="8">Amino-acid biosynthesis; L-lysine biosynthesis via DAP pathway; (S)-tetrahydrodipicolinate from L-aspartate: step 4/4.</text>
</comment>
<dbReference type="EC" id="1.17.1.8" evidence="9 12"/>
<dbReference type="NCBIfam" id="TIGR00036">
    <property type="entry name" value="dapB"/>
    <property type="match status" value="1"/>
</dbReference>
<evidence type="ECO:0000256" key="3">
    <source>
        <dbReference type="ARBA" id="ARBA00022857"/>
    </source>
</evidence>
<dbReference type="Pfam" id="PF05173">
    <property type="entry name" value="DapB_C"/>
    <property type="match status" value="1"/>
</dbReference>
<accession>A0A0Q4B9S1</accession>
<dbReference type="Gene3D" id="3.30.360.10">
    <property type="entry name" value="Dihydrodipicolinate Reductase, domain 2"/>
    <property type="match status" value="1"/>
</dbReference>
<name>A0A0Q4B9S1_9BACT</name>
<dbReference type="GO" id="GO:0005829">
    <property type="term" value="C:cytosol"/>
    <property type="evidence" value="ECO:0007669"/>
    <property type="project" value="TreeGrafter"/>
</dbReference>
<evidence type="ECO:0000256" key="6">
    <source>
        <dbReference type="ARBA" id="ARBA00023027"/>
    </source>
</evidence>
<dbReference type="AlphaFoldDB" id="A0A0Q4B9S1"/>
<dbReference type="Gene3D" id="3.40.50.720">
    <property type="entry name" value="NAD(P)-binding Rossmann-like Domain"/>
    <property type="match status" value="1"/>
</dbReference>
<evidence type="ECO:0000256" key="7">
    <source>
        <dbReference type="ARBA" id="ARBA00023154"/>
    </source>
</evidence>
<evidence type="ECO:0000313" key="15">
    <source>
        <dbReference type="EMBL" id="KQM09661.1"/>
    </source>
</evidence>
<evidence type="ECO:0000256" key="5">
    <source>
        <dbReference type="ARBA" id="ARBA00023002"/>
    </source>
</evidence>